<dbReference type="InterPro" id="IPR003784">
    <property type="entry name" value="BioY"/>
</dbReference>
<evidence type="ECO:0000313" key="4">
    <source>
        <dbReference type="EMBL" id="MSS01935.1"/>
    </source>
</evidence>
<keyword evidence="2 3" id="KW-0472">Membrane</keyword>
<dbReference type="GO" id="GO:0005886">
    <property type="term" value="C:plasma membrane"/>
    <property type="evidence" value="ECO:0007669"/>
    <property type="project" value="UniProtKB-SubCell"/>
</dbReference>
<dbReference type="PANTHER" id="PTHR34295">
    <property type="entry name" value="BIOTIN TRANSPORTER BIOY"/>
    <property type="match status" value="1"/>
</dbReference>
<feature type="transmembrane region" description="Helical" evidence="3">
    <location>
        <begin position="84"/>
        <end position="100"/>
    </location>
</feature>
<keyword evidence="2" id="KW-1003">Cell membrane</keyword>
<sequence>MKTKDVTYMALFTALIAIGSKIQIPLDFIGMHFTLQWLFVLLCALLLNRKHACLTLMTYLCLGLSGAPVFASGGGIGYLLKPTFGFLFGFLVAVYVMNSIQTTTIKKTIAGLLSYYFCGFFYYCFMMYIFYQQPIGIIMAFINCFLTIFPDFLLCLFSCEIYKRLNKFIY</sequence>
<feature type="transmembrane region" description="Helical" evidence="3">
    <location>
        <begin position="137"/>
        <end position="157"/>
    </location>
</feature>
<dbReference type="EMBL" id="VUMM01000015">
    <property type="protein sequence ID" value="MSS01935.1"/>
    <property type="molecule type" value="Genomic_DNA"/>
</dbReference>
<evidence type="ECO:0000256" key="1">
    <source>
        <dbReference type="ARBA" id="ARBA00010692"/>
    </source>
</evidence>
<name>A0A7X2N3U9_9FIRM</name>
<comment type="similarity">
    <text evidence="1 2">Belongs to the BioY family.</text>
</comment>
<evidence type="ECO:0000313" key="5">
    <source>
        <dbReference type="Proteomes" id="UP000470082"/>
    </source>
</evidence>
<dbReference type="Gene3D" id="1.10.1760.20">
    <property type="match status" value="1"/>
</dbReference>
<dbReference type="RefSeq" id="WP_154460670.1">
    <property type="nucleotide sequence ID" value="NZ_JAQYTQ010000109.1"/>
</dbReference>
<dbReference type="PIRSF" id="PIRSF016661">
    <property type="entry name" value="BioY"/>
    <property type="match status" value="1"/>
</dbReference>
<dbReference type="AlphaFoldDB" id="A0A7X2N3U9"/>
<proteinExistence type="inferred from homology"/>
<dbReference type="GO" id="GO:0015225">
    <property type="term" value="F:biotin transmembrane transporter activity"/>
    <property type="evidence" value="ECO:0007669"/>
    <property type="project" value="UniProtKB-UniRule"/>
</dbReference>
<comment type="caution">
    <text evidence="4">The sequence shown here is derived from an EMBL/GenBank/DDBJ whole genome shotgun (WGS) entry which is preliminary data.</text>
</comment>
<reference evidence="4 5" key="1">
    <citation type="submission" date="2019-08" db="EMBL/GenBank/DDBJ databases">
        <title>In-depth cultivation of the pig gut microbiome towards novel bacterial diversity and tailored functional studies.</title>
        <authorList>
            <person name="Wylensek D."/>
            <person name="Hitch T.C.A."/>
            <person name="Clavel T."/>
        </authorList>
    </citation>
    <scope>NUCLEOTIDE SEQUENCE [LARGE SCALE GENOMIC DNA]</scope>
    <source>
        <strain evidence="4 5">LKV-178-WT-2G</strain>
    </source>
</reference>
<gene>
    <name evidence="4" type="ORF">FYJ50_07495</name>
</gene>
<organism evidence="4 5">
    <name type="scientific">Floccifex porci</name>
    <dbReference type="NCBI Taxonomy" id="2606629"/>
    <lineage>
        <taxon>Bacteria</taxon>
        <taxon>Bacillati</taxon>
        <taxon>Bacillota</taxon>
        <taxon>Erysipelotrichia</taxon>
        <taxon>Erysipelotrichales</taxon>
        <taxon>Erysipelotrichaceae</taxon>
        <taxon>Floccifex</taxon>
    </lineage>
</organism>
<feature type="transmembrane region" description="Helical" evidence="3">
    <location>
        <begin position="112"/>
        <end position="131"/>
    </location>
</feature>
<keyword evidence="2" id="KW-0813">Transport</keyword>
<feature type="transmembrane region" description="Helical" evidence="3">
    <location>
        <begin position="29"/>
        <end position="47"/>
    </location>
</feature>
<dbReference type="Proteomes" id="UP000470082">
    <property type="component" value="Unassembled WGS sequence"/>
</dbReference>
<comment type="subcellular location">
    <subcellularLocation>
        <location evidence="2">Cell membrane</location>
        <topology evidence="2">Multi-pass membrane protein</topology>
    </subcellularLocation>
</comment>
<keyword evidence="3" id="KW-1133">Transmembrane helix</keyword>
<keyword evidence="5" id="KW-1185">Reference proteome</keyword>
<protein>
    <recommendedName>
        <fullName evidence="2">Biotin transporter</fullName>
    </recommendedName>
</protein>
<evidence type="ECO:0000256" key="2">
    <source>
        <dbReference type="PIRNR" id="PIRNR016661"/>
    </source>
</evidence>
<accession>A0A7X2N3U9</accession>
<keyword evidence="3" id="KW-0812">Transmembrane</keyword>
<feature type="transmembrane region" description="Helical" evidence="3">
    <location>
        <begin position="59"/>
        <end position="78"/>
    </location>
</feature>
<evidence type="ECO:0000256" key="3">
    <source>
        <dbReference type="SAM" id="Phobius"/>
    </source>
</evidence>
<dbReference type="Pfam" id="PF02632">
    <property type="entry name" value="BioY"/>
    <property type="match status" value="1"/>
</dbReference>
<dbReference type="PANTHER" id="PTHR34295:SF1">
    <property type="entry name" value="BIOTIN TRANSPORTER BIOY"/>
    <property type="match status" value="1"/>
</dbReference>